<dbReference type="GO" id="GO:0016994">
    <property type="term" value="F:precorrin-6A reductase activity"/>
    <property type="evidence" value="ECO:0007669"/>
    <property type="project" value="InterPro"/>
</dbReference>
<keyword evidence="2" id="KW-0169">Cobalamin biosynthesis</keyword>
<dbReference type="RefSeq" id="WP_123930817.1">
    <property type="nucleotide sequence ID" value="NZ_RKRE01000003.1"/>
</dbReference>
<protein>
    <submittedName>
        <fullName evidence="4">Precorrin-6A/cobalt-precorrin-6A reductase</fullName>
    </submittedName>
</protein>
<evidence type="ECO:0000256" key="1">
    <source>
        <dbReference type="ARBA" id="ARBA00004953"/>
    </source>
</evidence>
<gene>
    <name evidence="4" type="ORF">EDD75_1648</name>
</gene>
<evidence type="ECO:0000256" key="3">
    <source>
        <dbReference type="ARBA" id="ARBA00023002"/>
    </source>
</evidence>
<sequence>MILLLGGTTEGRAAARTLTAAGWPVLVSVATPYGATLAGEGFAGPVVVGRRDAAALAALIGEQGVRLVVDATHPFATEAHRNASRAAAKCGVPYLRYTRPQAPLSADPRVIACADFTTAAREAVARGPVLFLTTGSKTLPLFLPVARAAGCRVVARVLPEPAVIAACREAGLSPRDIVALQGPLPVELNAALFRAFGATVVVTKESGAVGGQDAKMEAALNLGIPVVVVRRPPEPPEAVFTAEELLKRVNEILGRGTNR</sequence>
<evidence type="ECO:0000256" key="2">
    <source>
        <dbReference type="ARBA" id="ARBA00022573"/>
    </source>
</evidence>
<dbReference type="PANTHER" id="PTHR36925">
    <property type="entry name" value="COBALT-PRECORRIN-6A REDUCTASE"/>
    <property type="match status" value="1"/>
</dbReference>
<dbReference type="OrthoDB" id="9780707at2"/>
<dbReference type="InterPro" id="IPR003723">
    <property type="entry name" value="Precorrin-6x_reduct"/>
</dbReference>
<name>A0A3N5AD27_9THEO</name>
<comment type="caution">
    <text evidence="4">The sequence shown here is derived from an EMBL/GenBank/DDBJ whole genome shotgun (WGS) entry which is preliminary data.</text>
</comment>
<dbReference type="PANTHER" id="PTHR36925:SF1">
    <property type="entry name" value="COBALT-PRECORRIN-6A REDUCTASE"/>
    <property type="match status" value="1"/>
</dbReference>
<dbReference type="PROSITE" id="PS51014">
    <property type="entry name" value="COBK_CBIJ"/>
    <property type="match status" value="1"/>
</dbReference>
<evidence type="ECO:0000313" key="5">
    <source>
        <dbReference type="Proteomes" id="UP000282654"/>
    </source>
</evidence>
<evidence type="ECO:0000313" key="4">
    <source>
        <dbReference type="EMBL" id="RPF42547.1"/>
    </source>
</evidence>
<comment type="pathway">
    <text evidence="1">Cofactor biosynthesis; adenosylcobalamin biosynthesis.</text>
</comment>
<dbReference type="NCBIfam" id="TIGR00715">
    <property type="entry name" value="precor6x_red"/>
    <property type="match status" value="1"/>
</dbReference>
<accession>A0A3N5AD27</accession>
<dbReference type="UniPathway" id="UPA00148"/>
<organism evidence="4 5">
    <name type="scientific">Thermodesulfitimonas autotrophica</name>
    <dbReference type="NCBI Taxonomy" id="1894989"/>
    <lineage>
        <taxon>Bacteria</taxon>
        <taxon>Bacillati</taxon>
        <taxon>Bacillota</taxon>
        <taxon>Clostridia</taxon>
        <taxon>Thermoanaerobacterales</taxon>
        <taxon>Thermoanaerobacteraceae</taxon>
        <taxon>Thermodesulfitimonas</taxon>
    </lineage>
</organism>
<dbReference type="AlphaFoldDB" id="A0A3N5AD27"/>
<dbReference type="EMBL" id="RKRE01000003">
    <property type="protein sequence ID" value="RPF42547.1"/>
    <property type="molecule type" value="Genomic_DNA"/>
</dbReference>
<keyword evidence="3" id="KW-0560">Oxidoreductase</keyword>
<dbReference type="Proteomes" id="UP000282654">
    <property type="component" value="Unassembled WGS sequence"/>
</dbReference>
<dbReference type="Pfam" id="PF02571">
    <property type="entry name" value="CbiJ"/>
    <property type="match status" value="1"/>
</dbReference>
<reference evidence="4 5" key="1">
    <citation type="submission" date="2018-11" db="EMBL/GenBank/DDBJ databases">
        <title>Genomic Encyclopedia of Type Strains, Phase IV (KMG-IV): sequencing the most valuable type-strain genomes for metagenomic binning, comparative biology and taxonomic classification.</title>
        <authorList>
            <person name="Goeker M."/>
        </authorList>
    </citation>
    <scope>NUCLEOTIDE SEQUENCE [LARGE SCALE GENOMIC DNA]</scope>
    <source>
        <strain evidence="4 5">DSM 102936</strain>
    </source>
</reference>
<dbReference type="GO" id="GO:0009236">
    <property type="term" value="P:cobalamin biosynthetic process"/>
    <property type="evidence" value="ECO:0007669"/>
    <property type="project" value="UniProtKB-UniPathway"/>
</dbReference>
<keyword evidence="5" id="KW-1185">Reference proteome</keyword>
<proteinExistence type="predicted"/>
<dbReference type="Gene3D" id="3.40.50.720">
    <property type="entry name" value="NAD(P)-binding Rossmann-like Domain"/>
    <property type="match status" value="1"/>
</dbReference>